<dbReference type="GO" id="GO:0006979">
    <property type="term" value="P:response to oxidative stress"/>
    <property type="evidence" value="ECO:0007669"/>
    <property type="project" value="InterPro"/>
</dbReference>
<keyword evidence="3" id="KW-0479">Metal-binding</keyword>
<dbReference type="EMBL" id="JMIB01000003">
    <property type="protein sequence ID" value="KDM93337.1"/>
    <property type="molecule type" value="Genomic_DNA"/>
</dbReference>
<keyword evidence="11" id="KW-1185">Reference proteome</keyword>
<dbReference type="STRING" id="1654360.EA58_01630"/>
<dbReference type="SUPFAM" id="SSF46955">
    <property type="entry name" value="Putative DNA-binding domain"/>
    <property type="match status" value="1"/>
</dbReference>
<feature type="domain" description="HTH merR-type" evidence="9">
    <location>
        <begin position="1"/>
        <end position="70"/>
    </location>
</feature>
<dbReference type="InterPro" id="IPR010211">
    <property type="entry name" value="Redox-sen_tscrpt-act_SoxR"/>
</dbReference>
<evidence type="ECO:0000259" key="9">
    <source>
        <dbReference type="PROSITE" id="PS50937"/>
    </source>
</evidence>
<dbReference type="AlphaFoldDB" id="A0A066S073"/>
<evidence type="ECO:0000313" key="10">
    <source>
        <dbReference type="EMBL" id="KDM93337.1"/>
    </source>
</evidence>
<dbReference type="InterPro" id="IPR015358">
    <property type="entry name" value="Tscrpt_reg_MerR_DNA-bd"/>
</dbReference>
<keyword evidence="6" id="KW-0805">Transcription regulation</keyword>
<evidence type="ECO:0000256" key="3">
    <source>
        <dbReference type="ARBA" id="ARBA00022723"/>
    </source>
</evidence>
<keyword evidence="7" id="KW-0238">DNA-binding</keyword>
<evidence type="ECO:0000256" key="5">
    <source>
        <dbReference type="ARBA" id="ARBA00023014"/>
    </source>
</evidence>
<dbReference type="GO" id="GO:0046872">
    <property type="term" value="F:metal ion binding"/>
    <property type="evidence" value="ECO:0007669"/>
    <property type="project" value="UniProtKB-KW"/>
</dbReference>
<dbReference type="PROSITE" id="PS00552">
    <property type="entry name" value="HTH_MERR_1"/>
    <property type="match status" value="1"/>
</dbReference>
<protein>
    <recommendedName>
        <fullName evidence="1">Redox-sensitive transcriptional activator SoxR</fullName>
    </recommendedName>
</protein>
<evidence type="ECO:0000256" key="8">
    <source>
        <dbReference type="ARBA" id="ARBA00023163"/>
    </source>
</evidence>
<dbReference type="GO" id="GO:0051537">
    <property type="term" value="F:2 iron, 2 sulfur cluster binding"/>
    <property type="evidence" value="ECO:0007669"/>
    <property type="project" value="UniProtKB-KW"/>
</dbReference>
<comment type="caution">
    <text evidence="10">The sequence shown here is derived from an EMBL/GenBank/DDBJ whole genome shotgun (WGS) entry which is preliminary data.</text>
</comment>
<dbReference type="Gene3D" id="1.10.1660.10">
    <property type="match status" value="1"/>
</dbReference>
<keyword evidence="5" id="KW-0411">Iron-sulfur</keyword>
<dbReference type="PANTHER" id="PTHR30204:SF0">
    <property type="entry name" value="REDOX-SENSITIVE TRANSCRIPTIONAL ACTIVATOR SOXR"/>
    <property type="match status" value="1"/>
</dbReference>
<dbReference type="OrthoDB" id="9802944at2"/>
<name>A0A066S073_9GAMM</name>
<keyword evidence="2" id="KW-0001">2Fe-2S</keyword>
<dbReference type="Pfam" id="PF00376">
    <property type="entry name" value="MerR"/>
    <property type="match status" value="1"/>
</dbReference>
<keyword evidence="4" id="KW-0408">Iron</keyword>
<gene>
    <name evidence="10" type="ORF">EA58_01630</name>
</gene>
<dbReference type="Proteomes" id="UP000027192">
    <property type="component" value="Unassembled WGS sequence"/>
</dbReference>
<evidence type="ECO:0000256" key="2">
    <source>
        <dbReference type="ARBA" id="ARBA00022714"/>
    </source>
</evidence>
<dbReference type="NCBIfam" id="TIGR01950">
    <property type="entry name" value="SoxR"/>
    <property type="match status" value="1"/>
</dbReference>
<keyword evidence="8" id="KW-0804">Transcription</keyword>
<dbReference type="GO" id="GO:0003700">
    <property type="term" value="F:DNA-binding transcription factor activity"/>
    <property type="evidence" value="ECO:0007669"/>
    <property type="project" value="InterPro"/>
</dbReference>
<evidence type="ECO:0000256" key="1">
    <source>
        <dbReference type="ARBA" id="ARBA00014474"/>
    </source>
</evidence>
<reference evidence="10 11" key="1">
    <citation type="submission" date="2014-04" db="EMBL/GenBank/DDBJ databases">
        <title>Draft genome sequence of Photobacterium halotolerans S2753: a solonamide, ngercheumicin and holomycin producer.</title>
        <authorList>
            <person name="Machado H.R."/>
            <person name="Gram L."/>
        </authorList>
    </citation>
    <scope>NUCLEOTIDE SEQUENCE [LARGE SCALE GENOMIC DNA]</scope>
    <source>
        <strain evidence="10 11">S2753</strain>
    </source>
</reference>
<dbReference type="CDD" id="cd01110">
    <property type="entry name" value="HTH_SoxR"/>
    <property type="match status" value="1"/>
</dbReference>
<dbReference type="RefSeq" id="WP_036748103.1">
    <property type="nucleotide sequence ID" value="NZ_JAGSGC010000011.1"/>
</dbReference>
<organism evidence="10 11">
    <name type="scientific">Photobacterium galatheae</name>
    <dbReference type="NCBI Taxonomy" id="1654360"/>
    <lineage>
        <taxon>Bacteria</taxon>
        <taxon>Pseudomonadati</taxon>
        <taxon>Pseudomonadota</taxon>
        <taxon>Gammaproteobacteria</taxon>
        <taxon>Vibrionales</taxon>
        <taxon>Vibrionaceae</taxon>
        <taxon>Photobacterium</taxon>
    </lineage>
</organism>
<dbReference type="InterPro" id="IPR047057">
    <property type="entry name" value="MerR_fam"/>
</dbReference>
<dbReference type="SMART" id="SM00422">
    <property type="entry name" value="HTH_MERR"/>
    <property type="match status" value="1"/>
</dbReference>
<evidence type="ECO:0000256" key="4">
    <source>
        <dbReference type="ARBA" id="ARBA00023004"/>
    </source>
</evidence>
<sequence length="145" mass="16239">MEMSVGQVAQRADVKVSTLHFYEQKGLIQSWRNAGNQRRYDRSVLRRIAVIKTAQQLGMSLEEIGAALSHLPLDHAPTQEEWQAMASLWRQQLDERIMKLQKMRDSLGECIGCGCLSLKKCQLRNPDDALAETGTGAVLLEATSL</sequence>
<dbReference type="GO" id="GO:0003677">
    <property type="term" value="F:DNA binding"/>
    <property type="evidence" value="ECO:0007669"/>
    <property type="project" value="UniProtKB-KW"/>
</dbReference>
<evidence type="ECO:0000313" key="11">
    <source>
        <dbReference type="Proteomes" id="UP000027192"/>
    </source>
</evidence>
<dbReference type="PANTHER" id="PTHR30204">
    <property type="entry name" value="REDOX-CYCLING DRUG-SENSING TRANSCRIPTIONAL ACTIVATOR SOXR"/>
    <property type="match status" value="1"/>
</dbReference>
<accession>A0A066S073</accession>
<dbReference type="PROSITE" id="PS50937">
    <property type="entry name" value="HTH_MERR_2"/>
    <property type="match status" value="1"/>
</dbReference>
<dbReference type="Pfam" id="PF09278">
    <property type="entry name" value="MerR-DNA-bind"/>
    <property type="match status" value="1"/>
</dbReference>
<evidence type="ECO:0000256" key="6">
    <source>
        <dbReference type="ARBA" id="ARBA00023015"/>
    </source>
</evidence>
<evidence type="ECO:0000256" key="7">
    <source>
        <dbReference type="ARBA" id="ARBA00023125"/>
    </source>
</evidence>
<dbReference type="PRINTS" id="PR00040">
    <property type="entry name" value="HTHMERR"/>
</dbReference>
<dbReference type="InterPro" id="IPR000551">
    <property type="entry name" value="MerR-type_HTH_dom"/>
</dbReference>
<proteinExistence type="predicted"/>
<dbReference type="InterPro" id="IPR009061">
    <property type="entry name" value="DNA-bd_dom_put_sf"/>
</dbReference>